<comment type="similarity">
    <text evidence="1">Belongs to the bacterial secretin family.</text>
</comment>
<dbReference type="Proteomes" id="UP000537130">
    <property type="component" value="Unassembled WGS sequence"/>
</dbReference>
<feature type="chain" id="PRO_5030896539" evidence="2">
    <location>
        <begin position="22"/>
        <end position="438"/>
    </location>
</feature>
<dbReference type="PANTHER" id="PTHR30332:SF17">
    <property type="entry name" value="TYPE IV PILIATION SYSTEM PROTEIN DR_0774-RELATED"/>
    <property type="match status" value="1"/>
</dbReference>
<keyword evidence="2" id="KW-0732">Signal</keyword>
<dbReference type="Pfam" id="PF00263">
    <property type="entry name" value="Secretin"/>
    <property type="match status" value="1"/>
</dbReference>
<dbReference type="EMBL" id="JACHWY010000001">
    <property type="protein sequence ID" value="MBB3046729.1"/>
    <property type="molecule type" value="Genomic_DNA"/>
</dbReference>
<feature type="domain" description="Pilus formation protein N-terminal" evidence="4">
    <location>
        <begin position="27"/>
        <end position="93"/>
    </location>
</feature>
<feature type="signal peptide" evidence="2">
    <location>
        <begin position="1"/>
        <end position="21"/>
    </location>
</feature>
<evidence type="ECO:0000259" key="3">
    <source>
        <dbReference type="Pfam" id="PF00263"/>
    </source>
</evidence>
<dbReference type="RefSeq" id="WP_343067393.1">
    <property type="nucleotide sequence ID" value="NZ_JACHWY010000001.1"/>
</dbReference>
<dbReference type="AlphaFoldDB" id="A0A7W4Z4Q5"/>
<feature type="domain" description="Type II/III secretion system secretin-like" evidence="3">
    <location>
        <begin position="228"/>
        <end position="389"/>
    </location>
</feature>
<dbReference type="GO" id="GO:0009306">
    <property type="term" value="P:protein secretion"/>
    <property type="evidence" value="ECO:0007669"/>
    <property type="project" value="InterPro"/>
</dbReference>
<evidence type="ECO:0000256" key="2">
    <source>
        <dbReference type="SAM" id="SignalP"/>
    </source>
</evidence>
<keyword evidence="6" id="KW-1185">Reference proteome</keyword>
<dbReference type="InterPro" id="IPR050810">
    <property type="entry name" value="Bact_Secretion_Sys_Channel"/>
</dbReference>
<dbReference type="GO" id="GO:0015627">
    <property type="term" value="C:type II protein secretion system complex"/>
    <property type="evidence" value="ECO:0007669"/>
    <property type="project" value="TreeGrafter"/>
</dbReference>
<dbReference type="PANTHER" id="PTHR30332">
    <property type="entry name" value="PROBABLE GENERAL SECRETION PATHWAY PROTEIN D"/>
    <property type="match status" value="1"/>
</dbReference>
<proteinExistence type="inferred from homology"/>
<accession>A0A7W4Z4Q5</accession>
<dbReference type="InterPro" id="IPR004846">
    <property type="entry name" value="T2SS/T3SS_dom"/>
</dbReference>
<evidence type="ECO:0000313" key="5">
    <source>
        <dbReference type="EMBL" id="MBB3046729.1"/>
    </source>
</evidence>
<name>A0A7W4Z4Q5_9GAMM</name>
<dbReference type="PRINTS" id="PR00811">
    <property type="entry name" value="BCTERIALGSPD"/>
</dbReference>
<evidence type="ECO:0000256" key="1">
    <source>
        <dbReference type="RuleBase" id="RU004003"/>
    </source>
</evidence>
<reference evidence="5 6" key="1">
    <citation type="submission" date="2020-08" db="EMBL/GenBank/DDBJ databases">
        <title>Genomic Encyclopedia of Type Strains, Phase III (KMG-III): the genomes of soil and plant-associated and newly described type strains.</title>
        <authorList>
            <person name="Whitman W."/>
        </authorList>
    </citation>
    <scope>NUCLEOTIDE SEQUENCE [LARGE SCALE GENOMIC DNA]</scope>
    <source>
        <strain evidence="5 6">CECT 8654</strain>
    </source>
</reference>
<evidence type="ECO:0000313" key="6">
    <source>
        <dbReference type="Proteomes" id="UP000537130"/>
    </source>
</evidence>
<dbReference type="Pfam" id="PF13629">
    <property type="entry name" value="T2SS-T3SS_pil_N"/>
    <property type="match status" value="1"/>
</dbReference>
<sequence length="438" mass="46777">MNKVKMILLAIGLLSSALVNALDNIDLKMISGEQYQMRAPEPIVRTAVGNPEVLSVKVINSREILLTAKADGKTSLMVWKQGYRNPLRYQVDITPDIGKFAPTTRVQAIQGGIMVSGAVASLAEHDSAMAAAGKSAVDSTHSTGPIQVQTDIRIVEISRNELKSVGSLLAKNTLNTTAAVGTPGSFSGVEGTNGGFNLLTQSGFLPNTDSYSLLIGKAQRGLLGVISALQNNGYAYTLAEPSLVALSGHTASFLAGGEFPYPASNQNGEIEIEYREFGVRLKLTPTVLDNQNIMLKVAPEVSELDFVSGIQTGGVAVPSLRVRRTDTAVQLASGESFIISGLISTRTASNADKFPGLGDIPILGAFFRSTRFEREDKELIMIVTPHLVRPMAAQARLPELPGEIYRRHQPSFGDILFGDAQPEYSGKTWSSPGVGFSD</sequence>
<organism evidence="5 6">
    <name type="scientific">Litorivivens lipolytica</name>
    <dbReference type="NCBI Taxonomy" id="1524264"/>
    <lineage>
        <taxon>Bacteria</taxon>
        <taxon>Pseudomonadati</taxon>
        <taxon>Pseudomonadota</taxon>
        <taxon>Gammaproteobacteria</taxon>
        <taxon>Litorivivens</taxon>
    </lineage>
</organism>
<dbReference type="InterPro" id="IPR032789">
    <property type="entry name" value="T2SS-T3SS_pil_N"/>
</dbReference>
<comment type="caution">
    <text evidence="5">The sequence shown here is derived from an EMBL/GenBank/DDBJ whole genome shotgun (WGS) entry which is preliminary data.</text>
</comment>
<gene>
    <name evidence="5" type="ORF">FHR99_000965</name>
</gene>
<evidence type="ECO:0000259" key="4">
    <source>
        <dbReference type="Pfam" id="PF13629"/>
    </source>
</evidence>
<dbReference type="InterPro" id="IPR001775">
    <property type="entry name" value="GspD/PilQ"/>
</dbReference>
<protein>
    <submittedName>
        <fullName evidence="5">Pilus assembly protein CpaC</fullName>
    </submittedName>
</protein>